<reference evidence="2 3" key="1">
    <citation type="submission" date="2018-06" db="EMBL/GenBank/DDBJ databases">
        <title>Complete Genomes of Monosporascus.</title>
        <authorList>
            <person name="Robinson A.J."/>
            <person name="Natvig D.O."/>
        </authorList>
    </citation>
    <scope>NUCLEOTIDE SEQUENCE [LARGE SCALE GENOMIC DNA]</scope>
    <source>
        <strain evidence="2 3">CBS 609.92</strain>
    </source>
</reference>
<dbReference type="EMBL" id="QJNS01000606">
    <property type="protein sequence ID" value="RYO76276.1"/>
    <property type="molecule type" value="Genomic_DNA"/>
</dbReference>
<keyword evidence="1" id="KW-0812">Transmembrane</keyword>
<sequence length="446" mass="48564">MRRHASVSRASPVCQICESIFSRRLHSVPVSRIAISPQSSALQARRIPAKHLLVAAAAPVRTAAKPHAAGEIDSGEHARELHHPAAHPGATVASQELSSVTNMITYLENSKSKVLNRRRVPSEADVSAALQACRIVADYITDEAVQPQIAHMVNEMDSTASNLLSLDKTRRSPEVRAPDSPKTPAESISTQLRLLMDRISDTAYAVLAHPPVFITPGLLRQYVDVQARLSRPETLPKVFQLYASKPMARETAGSFSYVEQNPDKIANAIEPEVVEKALDTAIEAKNLDAAVGVIESSYRTKAFVRSKLVRQAVLPVGAFAATPLAAYALATNFSGLQNSMDSATATNVAFAGILAYVGFTASIGVVALTTANDQMKRVTWAPGVPLRQRWVREEERAALDKVACAWGFQEKWRQGEEEGPEWNILREYIAGKGMVLDRTELMPGMD</sequence>
<protein>
    <submittedName>
        <fullName evidence="2">Uncharacterized protein</fullName>
    </submittedName>
</protein>
<feature type="transmembrane region" description="Helical" evidence="1">
    <location>
        <begin position="349"/>
        <end position="368"/>
    </location>
</feature>
<keyword evidence="3" id="KW-1185">Reference proteome</keyword>
<organism evidence="2 3">
    <name type="scientific">Monosporascus cannonballus</name>
    <dbReference type="NCBI Taxonomy" id="155416"/>
    <lineage>
        <taxon>Eukaryota</taxon>
        <taxon>Fungi</taxon>
        <taxon>Dikarya</taxon>
        <taxon>Ascomycota</taxon>
        <taxon>Pezizomycotina</taxon>
        <taxon>Sordariomycetes</taxon>
        <taxon>Xylariomycetidae</taxon>
        <taxon>Xylariales</taxon>
        <taxon>Xylariales incertae sedis</taxon>
        <taxon>Monosporascus</taxon>
    </lineage>
</organism>
<evidence type="ECO:0000256" key="1">
    <source>
        <dbReference type="SAM" id="Phobius"/>
    </source>
</evidence>
<accession>A0ABY0GWG3</accession>
<keyword evidence="1" id="KW-1133">Transmembrane helix</keyword>
<dbReference type="Proteomes" id="UP000294003">
    <property type="component" value="Unassembled WGS sequence"/>
</dbReference>
<comment type="caution">
    <text evidence="2">The sequence shown here is derived from an EMBL/GenBank/DDBJ whole genome shotgun (WGS) entry which is preliminary data.</text>
</comment>
<evidence type="ECO:0000313" key="3">
    <source>
        <dbReference type="Proteomes" id="UP000294003"/>
    </source>
</evidence>
<feature type="transmembrane region" description="Helical" evidence="1">
    <location>
        <begin position="308"/>
        <end position="329"/>
    </location>
</feature>
<evidence type="ECO:0000313" key="2">
    <source>
        <dbReference type="EMBL" id="RYO76276.1"/>
    </source>
</evidence>
<name>A0ABY0GWG3_9PEZI</name>
<keyword evidence="1" id="KW-0472">Membrane</keyword>
<proteinExistence type="predicted"/>
<gene>
    <name evidence="2" type="ORF">DL762_009830</name>
</gene>